<dbReference type="Pfam" id="PF13379">
    <property type="entry name" value="NMT1_2"/>
    <property type="match status" value="1"/>
</dbReference>
<dbReference type="PANTHER" id="PTHR30024:SF47">
    <property type="entry name" value="TAURINE-BINDING PERIPLASMIC PROTEIN"/>
    <property type="match status" value="1"/>
</dbReference>
<dbReference type="EMBL" id="JAYGHX010000010">
    <property type="protein sequence ID" value="MEA5392381.1"/>
    <property type="molecule type" value="Genomic_DNA"/>
</dbReference>
<comment type="subcellular location">
    <subcellularLocation>
        <location evidence="1">Periplasm</location>
    </subcellularLocation>
</comment>
<evidence type="ECO:0000256" key="2">
    <source>
        <dbReference type="ARBA" id="ARBA00010742"/>
    </source>
</evidence>
<dbReference type="SUPFAM" id="SSF53850">
    <property type="entry name" value="Periplasmic binding protein-like II"/>
    <property type="match status" value="1"/>
</dbReference>
<evidence type="ECO:0000313" key="5">
    <source>
        <dbReference type="Proteomes" id="UP001304461"/>
    </source>
</evidence>
<organism evidence="4 5">
    <name type="scientific">Cyanobium gracile UHCC 0139</name>
    <dbReference type="NCBI Taxonomy" id="3110308"/>
    <lineage>
        <taxon>Bacteria</taxon>
        <taxon>Bacillati</taxon>
        <taxon>Cyanobacteriota</taxon>
        <taxon>Cyanophyceae</taxon>
        <taxon>Synechococcales</taxon>
        <taxon>Prochlorococcaceae</taxon>
        <taxon>Cyanobium</taxon>
    </lineage>
</organism>
<dbReference type="Proteomes" id="UP001304461">
    <property type="component" value="Unassembled WGS sequence"/>
</dbReference>
<name>A0ABU5RX77_9CYAN</name>
<comment type="caution">
    <text evidence="4">The sequence shown here is derived from an EMBL/GenBank/DDBJ whole genome shotgun (WGS) entry which is preliminary data.</text>
</comment>
<evidence type="ECO:0000313" key="4">
    <source>
        <dbReference type="EMBL" id="MEA5392381.1"/>
    </source>
</evidence>
<dbReference type="PANTHER" id="PTHR30024">
    <property type="entry name" value="ALIPHATIC SULFONATES-BINDING PROTEIN-RELATED"/>
    <property type="match status" value="1"/>
</dbReference>
<proteinExistence type="inferred from homology"/>
<keyword evidence="3" id="KW-0732">Signal</keyword>
<comment type="similarity">
    <text evidence="2">Belongs to the bacterial solute-binding protein SsuA/TauA family.</text>
</comment>
<reference evidence="4 5" key="1">
    <citation type="submission" date="2023-12" db="EMBL/GenBank/DDBJ databases">
        <title>Baltic Sea Cyanobacteria.</title>
        <authorList>
            <person name="Delbaje E."/>
            <person name="Fewer D.P."/>
            <person name="Shishido T.K."/>
        </authorList>
    </citation>
    <scope>NUCLEOTIDE SEQUENCE [LARGE SCALE GENOMIC DNA]</scope>
    <source>
        <strain evidence="4 5">UHCC 0139</strain>
    </source>
</reference>
<dbReference type="RefSeq" id="WP_323306333.1">
    <property type="nucleotide sequence ID" value="NZ_JAYGHX010000010.1"/>
</dbReference>
<gene>
    <name evidence="4" type="ORF">VB738_14050</name>
</gene>
<evidence type="ECO:0000256" key="1">
    <source>
        <dbReference type="ARBA" id="ARBA00004418"/>
    </source>
</evidence>
<evidence type="ECO:0000256" key="3">
    <source>
        <dbReference type="ARBA" id="ARBA00022729"/>
    </source>
</evidence>
<protein>
    <submittedName>
        <fullName evidence="4">ABC transporter substrate-binding protein</fullName>
    </submittedName>
</protein>
<accession>A0ABU5RX77</accession>
<sequence>MVALVLMVALASCFGPPSTPLRIGANLWTGYETFFLARDLGELNGKPIRLIDFPSGTEEVRAYRNNEIDGAGLSIDQVIALAATQGDIKIIAIMDDSNGGDVIHARPGLTTLRELKRQRVGVEATALGAFFLGRALELNDMTSQDVKAVSLELSDHEAAYKAGRVDAVVTFGPARIKLLKAGAIPLFDSTMIPGEIVDTLAVSTQAIADNEANLQALVAARFKALDYFQESC</sequence>
<keyword evidence="5" id="KW-1185">Reference proteome</keyword>
<dbReference type="Gene3D" id="3.40.190.10">
    <property type="entry name" value="Periplasmic binding protein-like II"/>
    <property type="match status" value="2"/>
</dbReference>